<dbReference type="STRING" id="1032488.HMPREF9371_1623"/>
<reference evidence="5 6" key="1">
    <citation type="submission" date="2011-05" db="EMBL/GenBank/DDBJ databases">
        <authorList>
            <person name="Muzny D."/>
            <person name="Qin X."/>
            <person name="Deng J."/>
            <person name="Jiang H."/>
            <person name="Liu Y."/>
            <person name="Qu J."/>
            <person name="Song X.-Z."/>
            <person name="Zhang L."/>
            <person name="Thornton R."/>
            <person name="Coyle M."/>
            <person name="Francisco L."/>
            <person name="Jackson L."/>
            <person name="Javaid M."/>
            <person name="Korchina V."/>
            <person name="Kovar C."/>
            <person name="Mata R."/>
            <person name="Mathew T."/>
            <person name="Ngo R."/>
            <person name="Nguyen L."/>
            <person name="Nguyen N."/>
            <person name="Okwuonu G."/>
            <person name="Ongeri F."/>
            <person name="Pham C."/>
            <person name="Simmons D."/>
            <person name="Wilczek-Boney K."/>
            <person name="Hale W."/>
            <person name="Jakkamsetti A."/>
            <person name="Pham P."/>
            <person name="Ruth R."/>
            <person name="San Lucas F."/>
            <person name="Warren J."/>
            <person name="Zhang J."/>
            <person name="Zhao Z."/>
            <person name="Zhou C."/>
            <person name="Zhu D."/>
            <person name="Lee S."/>
            <person name="Bess C."/>
            <person name="Blankenburg K."/>
            <person name="Forbes L."/>
            <person name="Fu Q."/>
            <person name="Gubbala S."/>
            <person name="Hirani K."/>
            <person name="Jayaseelan J.C."/>
            <person name="Lara F."/>
            <person name="Munidasa M."/>
            <person name="Palculict T."/>
            <person name="Patil S."/>
            <person name="Pu L.-L."/>
            <person name="Saada N."/>
            <person name="Tang L."/>
            <person name="Weissenberger G."/>
            <person name="Zhu Y."/>
            <person name="Hemphill L."/>
            <person name="Shang Y."/>
            <person name="Youmans B."/>
            <person name="Ayvaz T."/>
            <person name="Ross M."/>
            <person name="Santibanez J."/>
            <person name="Aqrawi P."/>
            <person name="Gross S."/>
            <person name="Joshi V."/>
            <person name="Fowler G."/>
            <person name="Nazareth L."/>
            <person name="Reid J."/>
            <person name="Worley K."/>
            <person name="Petrosino J."/>
            <person name="Highlander S."/>
            <person name="Gibbs R."/>
        </authorList>
    </citation>
    <scope>NUCLEOTIDE SEQUENCE [LARGE SCALE GENOMIC DNA]</scope>
    <source>
        <strain evidence="5 6">871</strain>
    </source>
</reference>
<dbReference type="GO" id="GO:0006744">
    <property type="term" value="P:ubiquinone biosynthetic process"/>
    <property type="evidence" value="ECO:0007669"/>
    <property type="project" value="UniProtKB-KW"/>
</dbReference>
<dbReference type="InterPro" id="IPR007440">
    <property type="entry name" value="Chorismate--pyruvate_lyase"/>
</dbReference>
<dbReference type="AlphaFoldDB" id="G4CJ34"/>
<evidence type="ECO:0000256" key="4">
    <source>
        <dbReference type="ARBA" id="ARBA00023317"/>
    </source>
</evidence>
<dbReference type="GO" id="GO:0005829">
    <property type="term" value="C:cytosol"/>
    <property type="evidence" value="ECO:0007669"/>
    <property type="project" value="TreeGrafter"/>
</dbReference>
<dbReference type="SUPFAM" id="SSF64288">
    <property type="entry name" value="Chorismate lyase-like"/>
    <property type="match status" value="1"/>
</dbReference>
<dbReference type="PANTHER" id="PTHR38683:SF1">
    <property type="entry name" value="CHORISMATE PYRUVATE-LYASE"/>
    <property type="match status" value="1"/>
</dbReference>
<evidence type="ECO:0000256" key="1">
    <source>
        <dbReference type="ARBA" id="ARBA00022490"/>
    </source>
</evidence>
<comment type="caution">
    <text evidence="5">The sequence shown here is derived from an EMBL/GenBank/DDBJ whole genome shotgun (WGS) entry which is preliminary data.</text>
</comment>
<dbReference type="InterPro" id="IPR028978">
    <property type="entry name" value="Chorismate_lyase_/UTRA_dom_sf"/>
</dbReference>
<evidence type="ECO:0000313" key="6">
    <source>
        <dbReference type="Proteomes" id="UP000003019"/>
    </source>
</evidence>
<dbReference type="Gene3D" id="3.40.1410.10">
    <property type="entry name" value="Chorismate lyase-like"/>
    <property type="match status" value="1"/>
</dbReference>
<dbReference type="GO" id="GO:0008813">
    <property type="term" value="F:chorismate lyase activity"/>
    <property type="evidence" value="ECO:0007669"/>
    <property type="project" value="InterPro"/>
</dbReference>
<organism evidence="5 6">
    <name type="scientific">Neisseria shayeganii 871</name>
    <dbReference type="NCBI Taxonomy" id="1032488"/>
    <lineage>
        <taxon>Bacteria</taxon>
        <taxon>Pseudomonadati</taxon>
        <taxon>Pseudomonadota</taxon>
        <taxon>Betaproteobacteria</taxon>
        <taxon>Neisseriales</taxon>
        <taxon>Neisseriaceae</taxon>
        <taxon>Neisseria</taxon>
    </lineage>
</organism>
<keyword evidence="1" id="KW-0963">Cytoplasm</keyword>
<dbReference type="Pfam" id="PF04345">
    <property type="entry name" value="Chor_lyase"/>
    <property type="match status" value="1"/>
</dbReference>
<sequence>MPPILAFLPHRGYLKPMKHPSAARPPLDWRPQFSDVAPALAELMRQQSLTAALMATGAAFAVQVRHQGKARDLWADECLPAEAAAFYAREVHLLLDGEPVVWARSVCADDAAGWKQVLDCGTQPLGAQLFGGGIRASRSPFAFARVPAGWLGAADGSVWARRSLFAAGGEVLGLTECFLPALQGFFR</sequence>
<gene>
    <name evidence="5" type="ORF">HMPREF9371_1623</name>
</gene>
<dbReference type="PATRIC" id="fig|1032488.3.peg.1531"/>
<proteinExistence type="predicted"/>
<keyword evidence="2" id="KW-0831">Ubiquinone biosynthesis</keyword>
<evidence type="ECO:0000313" key="5">
    <source>
        <dbReference type="EMBL" id="EGY52128.1"/>
    </source>
</evidence>
<dbReference type="HOGENOM" id="CLU_1576025_0_0_4"/>
<accession>G4CJ34</accession>
<keyword evidence="6" id="KW-1185">Reference proteome</keyword>
<dbReference type="EMBL" id="AGAY01000059">
    <property type="protein sequence ID" value="EGY52128.1"/>
    <property type="molecule type" value="Genomic_DNA"/>
</dbReference>
<keyword evidence="3" id="KW-0456">Lyase</keyword>
<keyword evidence="4" id="KW-0670">Pyruvate</keyword>
<protein>
    <recommendedName>
        <fullName evidence="7">Chorismate lyase</fullName>
    </recommendedName>
</protein>
<name>G4CJ34_9NEIS</name>
<evidence type="ECO:0008006" key="7">
    <source>
        <dbReference type="Google" id="ProtNLM"/>
    </source>
</evidence>
<dbReference type="PANTHER" id="PTHR38683">
    <property type="entry name" value="CHORISMATE PYRUVATE-LYASE"/>
    <property type="match status" value="1"/>
</dbReference>
<evidence type="ECO:0000256" key="3">
    <source>
        <dbReference type="ARBA" id="ARBA00023239"/>
    </source>
</evidence>
<dbReference type="Proteomes" id="UP000003019">
    <property type="component" value="Unassembled WGS sequence"/>
</dbReference>
<evidence type="ECO:0000256" key="2">
    <source>
        <dbReference type="ARBA" id="ARBA00022688"/>
    </source>
</evidence>